<feature type="transmembrane region" description="Helical" evidence="6">
    <location>
        <begin position="46"/>
        <end position="65"/>
    </location>
</feature>
<keyword evidence="6" id="KW-1133">Transmembrane helix</keyword>
<keyword evidence="8" id="KW-0687">Ribonucleoprotein</keyword>
<gene>
    <name evidence="8" type="primary">rimI</name>
    <name evidence="8" type="ORF">HGG79_20485</name>
</gene>
<dbReference type="SUPFAM" id="SSF55729">
    <property type="entry name" value="Acyl-CoA N-acyltransferases (Nat)"/>
    <property type="match status" value="1"/>
</dbReference>
<keyword evidence="3" id="KW-0808">Transferase</keyword>
<comment type="subcellular location">
    <subcellularLocation>
        <location evidence="5">Cytoplasm</location>
    </subcellularLocation>
</comment>
<dbReference type="NCBIfam" id="TIGR01575">
    <property type="entry name" value="rimI"/>
    <property type="match status" value="1"/>
</dbReference>
<proteinExistence type="inferred from homology"/>
<comment type="catalytic activity">
    <reaction evidence="5">
        <text>N-terminal L-alanyl-[ribosomal protein bS18] + acetyl-CoA = N-terminal N(alpha)-acetyl-L-alanyl-[ribosomal protein bS18] + CoA + H(+)</text>
        <dbReference type="Rhea" id="RHEA:43756"/>
        <dbReference type="Rhea" id="RHEA-COMP:10676"/>
        <dbReference type="Rhea" id="RHEA-COMP:10677"/>
        <dbReference type="ChEBI" id="CHEBI:15378"/>
        <dbReference type="ChEBI" id="CHEBI:57287"/>
        <dbReference type="ChEBI" id="CHEBI:57288"/>
        <dbReference type="ChEBI" id="CHEBI:64718"/>
        <dbReference type="ChEBI" id="CHEBI:83683"/>
        <dbReference type="EC" id="2.3.1.266"/>
    </reaction>
</comment>
<dbReference type="InterPro" id="IPR000182">
    <property type="entry name" value="GNAT_dom"/>
</dbReference>
<dbReference type="Gene3D" id="3.40.630.30">
    <property type="match status" value="1"/>
</dbReference>
<comment type="similarity">
    <text evidence="1 5">Belongs to the acetyltransferase family. RimI subfamily.</text>
</comment>
<feature type="transmembrane region" description="Helical" evidence="6">
    <location>
        <begin position="77"/>
        <end position="96"/>
    </location>
</feature>
<dbReference type="RefSeq" id="WP_035145196.1">
    <property type="nucleotide sequence ID" value="NZ_JAAZWO010000049.1"/>
</dbReference>
<evidence type="ECO:0000313" key="9">
    <source>
        <dbReference type="Proteomes" id="UP000563151"/>
    </source>
</evidence>
<sequence length="149" mass="16992">MNDINIVKASIEHIDDIFKISSLSFPVSWSKDSIEKEIKFNSNANYLVAIKNNVIIGFGGLWIILDEAHITNIAVHPEYRGIGIGSMLLYALIALCKNKSVEHMTLEVRKSNIAAQNLYKKFNFIEEGMRKKYYSDNGEDALIMWNHNI</sequence>
<reference evidence="8 9" key="1">
    <citation type="submission" date="2020-04" db="EMBL/GenBank/DDBJ databases">
        <title>Genomic insights into acetone-butanol-ethanol (ABE) fermentation by sequencing solventogenic clostridia strains.</title>
        <authorList>
            <person name="Brown S."/>
        </authorList>
    </citation>
    <scope>NUCLEOTIDE SEQUENCE [LARGE SCALE GENOMIC DNA]</scope>
    <source>
        <strain evidence="8 9">DJ011</strain>
    </source>
</reference>
<evidence type="ECO:0000256" key="2">
    <source>
        <dbReference type="ARBA" id="ARBA00022490"/>
    </source>
</evidence>
<dbReference type="AlphaFoldDB" id="A0A923EEL0"/>
<dbReference type="EC" id="2.3.1.266" evidence="5"/>
<accession>A0A923EEL0</accession>
<dbReference type="PANTHER" id="PTHR43420">
    <property type="entry name" value="ACETYLTRANSFERASE"/>
    <property type="match status" value="1"/>
</dbReference>
<evidence type="ECO:0000313" key="8">
    <source>
        <dbReference type="EMBL" id="MBC2400109.1"/>
    </source>
</evidence>
<feature type="domain" description="N-acetyltransferase" evidence="7">
    <location>
        <begin position="4"/>
        <end position="149"/>
    </location>
</feature>
<keyword evidence="6" id="KW-0472">Membrane</keyword>
<dbReference type="Proteomes" id="UP000563151">
    <property type="component" value="Unassembled WGS sequence"/>
</dbReference>
<dbReference type="InterPro" id="IPR006464">
    <property type="entry name" value="AcTrfase_RimI/Ard1"/>
</dbReference>
<organism evidence="8 9">
    <name type="scientific">Clostridium tetanomorphum</name>
    <dbReference type="NCBI Taxonomy" id="1553"/>
    <lineage>
        <taxon>Bacteria</taxon>
        <taxon>Bacillati</taxon>
        <taxon>Bacillota</taxon>
        <taxon>Clostridia</taxon>
        <taxon>Eubacteriales</taxon>
        <taxon>Clostridiaceae</taxon>
        <taxon>Clostridium</taxon>
    </lineage>
</organism>
<dbReference type="PROSITE" id="PS51186">
    <property type="entry name" value="GNAT"/>
    <property type="match status" value="1"/>
</dbReference>
<dbReference type="EMBL" id="JAAZWO010000049">
    <property type="protein sequence ID" value="MBC2400109.1"/>
    <property type="molecule type" value="Genomic_DNA"/>
</dbReference>
<dbReference type="InterPro" id="IPR050680">
    <property type="entry name" value="YpeA/RimI_acetyltransf"/>
</dbReference>
<name>A0A923EEL0_CLOTT</name>
<keyword evidence="6" id="KW-0812">Transmembrane</keyword>
<dbReference type="PANTHER" id="PTHR43420:SF44">
    <property type="entry name" value="ACETYLTRANSFERASE YPEA"/>
    <property type="match status" value="1"/>
</dbReference>
<evidence type="ECO:0000259" key="7">
    <source>
        <dbReference type="PROSITE" id="PS51186"/>
    </source>
</evidence>
<dbReference type="GO" id="GO:0005840">
    <property type="term" value="C:ribosome"/>
    <property type="evidence" value="ECO:0007669"/>
    <property type="project" value="UniProtKB-KW"/>
</dbReference>
<dbReference type="CDD" id="cd04301">
    <property type="entry name" value="NAT_SF"/>
    <property type="match status" value="1"/>
</dbReference>
<evidence type="ECO:0000256" key="5">
    <source>
        <dbReference type="RuleBase" id="RU363094"/>
    </source>
</evidence>
<evidence type="ECO:0000256" key="1">
    <source>
        <dbReference type="ARBA" id="ARBA00005395"/>
    </source>
</evidence>
<keyword evidence="4" id="KW-0012">Acyltransferase</keyword>
<evidence type="ECO:0000256" key="4">
    <source>
        <dbReference type="ARBA" id="ARBA00023315"/>
    </source>
</evidence>
<comment type="caution">
    <text evidence="8">The sequence shown here is derived from an EMBL/GenBank/DDBJ whole genome shotgun (WGS) entry which is preliminary data.</text>
</comment>
<evidence type="ECO:0000256" key="6">
    <source>
        <dbReference type="SAM" id="Phobius"/>
    </source>
</evidence>
<dbReference type="Pfam" id="PF00583">
    <property type="entry name" value="Acetyltransf_1"/>
    <property type="match status" value="1"/>
</dbReference>
<keyword evidence="9" id="KW-1185">Reference proteome</keyword>
<dbReference type="GO" id="GO:0008999">
    <property type="term" value="F:protein-N-terminal-alanine acetyltransferase activity"/>
    <property type="evidence" value="ECO:0007669"/>
    <property type="project" value="UniProtKB-EC"/>
</dbReference>
<keyword evidence="2 5" id="KW-0963">Cytoplasm</keyword>
<keyword evidence="8" id="KW-0689">Ribosomal protein</keyword>
<comment type="function">
    <text evidence="5">Acetylates the N-terminal alanine of ribosomal protein bS18.</text>
</comment>
<dbReference type="InterPro" id="IPR016181">
    <property type="entry name" value="Acyl_CoA_acyltransferase"/>
</dbReference>
<protein>
    <recommendedName>
        <fullName evidence="5">[Ribosomal protein bS18]-alanine N-acetyltransferase</fullName>
        <ecNumber evidence="5">2.3.1.266</ecNumber>
    </recommendedName>
</protein>
<dbReference type="GO" id="GO:0005737">
    <property type="term" value="C:cytoplasm"/>
    <property type="evidence" value="ECO:0007669"/>
    <property type="project" value="UniProtKB-SubCell"/>
</dbReference>
<evidence type="ECO:0000256" key="3">
    <source>
        <dbReference type="ARBA" id="ARBA00022679"/>
    </source>
</evidence>